<dbReference type="HOGENOM" id="CLU_3326046_0_0_7"/>
<gene>
    <name evidence="2" type="ORF">ETSY2_50815</name>
</gene>
<evidence type="ECO:0000313" key="2">
    <source>
        <dbReference type="EMBL" id="ETW93799.1"/>
    </source>
</evidence>
<dbReference type="EMBL" id="AZHX01002581">
    <property type="protein sequence ID" value="ETW93799.1"/>
    <property type="molecule type" value="Genomic_DNA"/>
</dbReference>
<accession>W4L7D8</accession>
<evidence type="ECO:0000256" key="1">
    <source>
        <dbReference type="SAM" id="MobiDB-lite"/>
    </source>
</evidence>
<dbReference type="AlphaFoldDB" id="W4L7D8"/>
<keyword evidence="3" id="KW-1185">Reference proteome</keyword>
<reference evidence="2 3" key="1">
    <citation type="journal article" date="2014" name="Nature">
        <title>An environmental bacterial taxon with a large and distinct metabolic repertoire.</title>
        <authorList>
            <person name="Wilson M.C."/>
            <person name="Mori T."/>
            <person name="Ruckert C."/>
            <person name="Uria A.R."/>
            <person name="Helf M.J."/>
            <person name="Takada K."/>
            <person name="Gernert C."/>
            <person name="Steffens U.A."/>
            <person name="Heycke N."/>
            <person name="Schmitt S."/>
            <person name="Rinke C."/>
            <person name="Helfrich E.J."/>
            <person name="Brachmann A.O."/>
            <person name="Gurgui C."/>
            <person name="Wakimoto T."/>
            <person name="Kracht M."/>
            <person name="Crusemann M."/>
            <person name="Hentschel U."/>
            <person name="Abe I."/>
            <person name="Matsunaga S."/>
            <person name="Kalinowski J."/>
            <person name="Takeyama H."/>
            <person name="Piel J."/>
        </authorList>
    </citation>
    <scope>NUCLEOTIDE SEQUENCE [LARGE SCALE GENOMIC DNA]</scope>
    <source>
        <strain evidence="3">TSY2</strain>
    </source>
</reference>
<name>W4L7D8_9BACT</name>
<sequence>MPTLHPLRRMPSLKNGGEAEPQYGCQSGAPWQPLLAID</sequence>
<protein>
    <submittedName>
        <fullName evidence="2">Uncharacterized protein</fullName>
    </submittedName>
</protein>
<proteinExistence type="predicted"/>
<evidence type="ECO:0000313" key="3">
    <source>
        <dbReference type="Proteomes" id="UP000019140"/>
    </source>
</evidence>
<feature type="region of interest" description="Disordered" evidence="1">
    <location>
        <begin position="1"/>
        <end position="38"/>
    </location>
</feature>
<comment type="caution">
    <text evidence="2">The sequence shown here is derived from an EMBL/GenBank/DDBJ whole genome shotgun (WGS) entry which is preliminary data.</text>
</comment>
<dbReference type="Proteomes" id="UP000019140">
    <property type="component" value="Unassembled WGS sequence"/>
</dbReference>
<organism evidence="2 3">
    <name type="scientific">Candidatus Entotheonella gemina</name>
    <dbReference type="NCBI Taxonomy" id="1429439"/>
    <lineage>
        <taxon>Bacteria</taxon>
        <taxon>Pseudomonadati</taxon>
        <taxon>Nitrospinota/Tectimicrobiota group</taxon>
        <taxon>Candidatus Tectimicrobiota</taxon>
        <taxon>Candidatus Entotheonellia</taxon>
        <taxon>Candidatus Entotheonellales</taxon>
        <taxon>Candidatus Entotheonellaceae</taxon>
        <taxon>Candidatus Entotheonella</taxon>
    </lineage>
</organism>